<keyword evidence="5" id="KW-0347">Helicase</keyword>
<dbReference type="Gene3D" id="3.40.50.300">
    <property type="entry name" value="P-loop containing nucleotide triphosphate hydrolases"/>
    <property type="match status" value="2"/>
</dbReference>
<evidence type="ECO:0000259" key="4">
    <source>
        <dbReference type="PROSITE" id="PS51194"/>
    </source>
</evidence>
<dbReference type="PANTHER" id="PTHR47957:SF3">
    <property type="entry name" value="ATP-DEPENDENT HELICASE HRQ1"/>
    <property type="match status" value="1"/>
</dbReference>
<reference evidence="5 6" key="1">
    <citation type="submission" date="2022-08" db="EMBL/GenBank/DDBJ databases">
        <title>Bacterial and archaeal communities from various locations to study Microbial Dark Matter (Phase II).</title>
        <authorList>
            <person name="Stepanauskas R."/>
        </authorList>
    </citation>
    <scope>NUCLEOTIDE SEQUENCE [LARGE SCALE GENOMIC DNA]</scope>
    <source>
        <strain evidence="5 6">PD1</strain>
    </source>
</reference>
<keyword evidence="2" id="KW-0067">ATP-binding</keyword>
<dbReference type="Pfam" id="PF00270">
    <property type="entry name" value="DEAD"/>
    <property type="match status" value="1"/>
</dbReference>
<dbReference type="InterPro" id="IPR018973">
    <property type="entry name" value="MZB"/>
</dbReference>
<dbReference type="SMART" id="SM00490">
    <property type="entry name" value="HELICc"/>
    <property type="match status" value="1"/>
</dbReference>
<dbReference type="CDD" id="cd17923">
    <property type="entry name" value="DEXHc_Hrq1-like"/>
    <property type="match status" value="1"/>
</dbReference>
<sequence length="785" mass="88348">MSQWTEFLERLKRASDYRGQIVATLFVHAREPVFDDPQEPLHPALVEALKRVGIERLYRHQAEACDAARRGENVAVFTPTASGKTLCYNLPVLDTLLKDPKARAFYLFPTKALAQDQLRKLQELGLVRELPAATYDGDTPMDMRRLVREQCRIVLTNPDMLHVGILPNHTLWAHFFRNLKFVVIDELHTYRGIFGIHFAYVIRRLRRICRLYGSNPVFICTSATLGNPEEALSNLIGLPFRIITGDTSPMPAKTLVFWNPPFLDIEAGIRARASTEAVKLTVKLLSESIRTIVFTKSRMGTELLLRYVRDQLAHEWLDDLKDKVMSYRAGYLPEERREIERRLFSGELLGVIATSALELGIDVGELDAAILVGYPGTIASTWQRAGRAGRQKEGLVILVATANPVDQHIVHNPDFLLRGAEPIAISTRNPYIAAAHLMCAAFELPLSDADREFFGELFDPLVERMEEQGIISKGERKFWLLRDRPHDDINIRSVTSEEFQIVNRATGIALGTAERWRVFRSLYPGAIYLHMGETYFAEALDLTKKVAYVQPTVTDYYTVPMEQKDNEVLSVWTQKPLKFGTAYLGELKVREQVIGFKRLRLFTDEVISAEVLDLPPEEFETVGLWICVDDELVAELEEHEFHLMGSLHATEHAAIAMMPLVVSADPDDVAGISYAPWHPDTRQPTIFIYDGFPGGAGFSEAAFERLEELLNRTLETIANCPCKAGCPSCVQSPRCGSENRPLDKWGSVLLLARLLGREIEISTGARVGLVAKKVKGSTFDGYGTH</sequence>
<feature type="domain" description="Helicase C-terminal" evidence="4">
    <location>
        <begin position="276"/>
        <end position="431"/>
    </location>
</feature>
<evidence type="ECO:0000259" key="3">
    <source>
        <dbReference type="PROSITE" id="PS51192"/>
    </source>
</evidence>
<dbReference type="InterPro" id="IPR027417">
    <property type="entry name" value="P-loop_NTPase"/>
</dbReference>
<accession>A0ABT2ESL3</accession>
<proteinExistence type="predicted"/>
<keyword evidence="6" id="KW-1185">Reference proteome</keyword>
<keyword evidence="1" id="KW-0547">Nucleotide-binding</keyword>
<dbReference type="SMART" id="SM00487">
    <property type="entry name" value="DEXDc"/>
    <property type="match status" value="1"/>
</dbReference>
<feature type="domain" description="Helicase ATP-binding" evidence="3">
    <location>
        <begin position="65"/>
        <end position="243"/>
    </location>
</feature>
<comment type="caution">
    <text evidence="5">The sequence shown here is derived from an EMBL/GenBank/DDBJ whole genome shotgun (WGS) entry which is preliminary data.</text>
</comment>
<dbReference type="Pfam" id="PF00271">
    <property type="entry name" value="Helicase_C"/>
    <property type="match status" value="1"/>
</dbReference>
<protein>
    <submittedName>
        <fullName evidence="5">DEAD/DEAH box helicase domain-containing protein</fullName>
    </submittedName>
</protein>
<dbReference type="PROSITE" id="PS51192">
    <property type="entry name" value="HELICASE_ATP_BIND_1"/>
    <property type="match status" value="1"/>
</dbReference>
<dbReference type="Proteomes" id="UP001204798">
    <property type="component" value="Unassembled WGS sequence"/>
</dbReference>
<dbReference type="Pfam" id="PF22982">
    <property type="entry name" value="WHD_HRQ1"/>
    <property type="match status" value="1"/>
</dbReference>
<name>A0ABT2ESL3_9BACT</name>
<dbReference type="InterPro" id="IPR055227">
    <property type="entry name" value="HRQ1_WHD"/>
</dbReference>
<dbReference type="GO" id="GO:0004386">
    <property type="term" value="F:helicase activity"/>
    <property type="evidence" value="ECO:0007669"/>
    <property type="project" value="UniProtKB-KW"/>
</dbReference>
<dbReference type="PROSITE" id="PS51194">
    <property type="entry name" value="HELICASE_CTER"/>
    <property type="match status" value="1"/>
</dbReference>
<dbReference type="PANTHER" id="PTHR47957">
    <property type="entry name" value="ATP-DEPENDENT HELICASE HRQ1"/>
    <property type="match status" value="1"/>
</dbReference>
<dbReference type="CDD" id="cd18797">
    <property type="entry name" value="SF2_C_Hrq"/>
    <property type="match status" value="1"/>
</dbReference>
<evidence type="ECO:0000313" key="6">
    <source>
        <dbReference type="Proteomes" id="UP001204798"/>
    </source>
</evidence>
<dbReference type="InterPro" id="IPR011545">
    <property type="entry name" value="DEAD/DEAH_box_helicase_dom"/>
</dbReference>
<keyword evidence="5" id="KW-0378">Hydrolase</keyword>
<dbReference type="InterPro" id="IPR014001">
    <property type="entry name" value="Helicase_ATP-bd"/>
</dbReference>
<dbReference type="RefSeq" id="WP_259101502.1">
    <property type="nucleotide sequence ID" value="NZ_CP130454.1"/>
</dbReference>
<dbReference type="EMBL" id="JANUCP010000008">
    <property type="protein sequence ID" value="MCS3920959.1"/>
    <property type="molecule type" value="Genomic_DNA"/>
</dbReference>
<dbReference type="SUPFAM" id="SSF52540">
    <property type="entry name" value="P-loop containing nucleoside triphosphate hydrolases"/>
    <property type="match status" value="1"/>
</dbReference>
<dbReference type="InterPro" id="IPR001650">
    <property type="entry name" value="Helicase_C-like"/>
</dbReference>
<dbReference type="Pfam" id="PF09369">
    <property type="entry name" value="MZB"/>
    <property type="match status" value="1"/>
</dbReference>
<evidence type="ECO:0000313" key="5">
    <source>
        <dbReference type="EMBL" id="MCS3920959.1"/>
    </source>
</evidence>
<evidence type="ECO:0000256" key="1">
    <source>
        <dbReference type="ARBA" id="ARBA00022741"/>
    </source>
</evidence>
<evidence type="ECO:0000256" key="2">
    <source>
        <dbReference type="ARBA" id="ARBA00022840"/>
    </source>
</evidence>
<organism evidence="5 6">
    <name type="scientific">Candidatus Fervidibacter sacchari</name>
    <dbReference type="NCBI Taxonomy" id="1448929"/>
    <lineage>
        <taxon>Bacteria</taxon>
        <taxon>Candidatus Fervidibacterota</taxon>
        <taxon>Candidatus Fervidibacter</taxon>
    </lineage>
</organism>
<gene>
    <name evidence="5" type="ORF">M2350_003400</name>
</gene>